<reference evidence="1" key="1">
    <citation type="submission" date="2022-07" db="EMBL/GenBank/DDBJ databases">
        <title>Phylogenomic reconstructions and comparative analyses of Kickxellomycotina fungi.</title>
        <authorList>
            <person name="Reynolds N.K."/>
            <person name="Stajich J.E."/>
            <person name="Barry K."/>
            <person name="Grigoriev I.V."/>
            <person name="Crous P."/>
            <person name="Smith M.E."/>
        </authorList>
    </citation>
    <scope>NUCLEOTIDE SEQUENCE</scope>
    <source>
        <strain evidence="1">Benny 63K</strain>
    </source>
</reference>
<sequence>MMNITRLVVPQMQERQNGLIINLGSFAAMRSLPFLSVYAGTKGFVKTYSQSLAYELEPQGIMVSHIFSFWVTSKMSGYRDPTLSVPSPEQYVECVFDRLGLRCGSSDSHTAIPYYPHSILNFVISCLWDPMHAKDAHYNIGRNLYRLGQLRQERRKSRQVYFEKAVDEELTRIKTAELRCTNTPVVLAA</sequence>
<name>A0ACC1IPJ2_9FUNG</name>
<accession>A0ACC1IPJ2</accession>
<proteinExistence type="predicted"/>
<gene>
    <name evidence="1" type="ORF">LPJ66_002765</name>
</gene>
<organism evidence="1 2">
    <name type="scientific">Kickxella alabastrina</name>
    <dbReference type="NCBI Taxonomy" id="61397"/>
    <lineage>
        <taxon>Eukaryota</taxon>
        <taxon>Fungi</taxon>
        <taxon>Fungi incertae sedis</taxon>
        <taxon>Zoopagomycota</taxon>
        <taxon>Kickxellomycotina</taxon>
        <taxon>Kickxellomycetes</taxon>
        <taxon>Kickxellales</taxon>
        <taxon>Kickxellaceae</taxon>
        <taxon>Kickxella</taxon>
    </lineage>
</organism>
<evidence type="ECO:0000313" key="2">
    <source>
        <dbReference type="Proteomes" id="UP001150581"/>
    </source>
</evidence>
<keyword evidence="2" id="KW-1185">Reference proteome</keyword>
<protein>
    <submittedName>
        <fullName evidence="1">Uncharacterized protein</fullName>
    </submittedName>
</protein>
<evidence type="ECO:0000313" key="1">
    <source>
        <dbReference type="EMBL" id="KAJ1898403.1"/>
    </source>
</evidence>
<comment type="caution">
    <text evidence="1">The sequence shown here is derived from an EMBL/GenBank/DDBJ whole genome shotgun (WGS) entry which is preliminary data.</text>
</comment>
<dbReference type="Proteomes" id="UP001150581">
    <property type="component" value="Unassembled WGS sequence"/>
</dbReference>
<dbReference type="EMBL" id="JANBPG010000241">
    <property type="protein sequence ID" value="KAJ1898403.1"/>
    <property type="molecule type" value="Genomic_DNA"/>
</dbReference>